<proteinExistence type="predicted"/>
<accession>A0A8C7X6Z5</accession>
<keyword evidence="2" id="KW-1185">Reference proteome</keyword>
<sequence>MSAKERLARLEELLLERRATGCLSVEALLDLLVCLYTECSSCPLKREKHVTDFLQWGKDRHRKHLSGRPVLTPP</sequence>
<reference evidence="1" key="1">
    <citation type="submission" date="2025-08" db="UniProtKB">
        <authorList>
            <consortium name="Ensembl"/>
        </authorList>
    </citation>
    <scope>IDENTIFICATION</scope>
</reference>
<dbReference type="AlphaFoldDB" id="A0A8C7X6Z5"/>
<evidence type="ECO:0000313" key="2">
    <source>
        <dbReference type="Proteomes" id="UP000694383"/>
    </source>
</evidence>
<protein>
    <submittedName>
        <fullName evidence="1">Uncharacterized protein</fullName>
    </submittedName>
</protein>
<evidence type="ECO:0000313" key="1">
    <source>
        <dbReference type="Ensembl" id="ENSOSIP00000008934.1"/>
    </source>
</evidence>
<dbReference type="GeneTree" id="ENSGT00940000180177"/>
<dbReference type="Ensembl" id="ENSOSIT00000009518.1">
    <property type="protein sequence ID" value="ENSOSIP00000008934.1"/>
    <property type="gene ID" value="ENSOSIG00000005710.1"/>
</dbReference>
<dbReference type="Proteomes" id="UP000694383">
    <property type="component" value="Unplaced"/>
</dbReference>
<organism evidence="1 2">
    <name type="scientific">Oryzias sinensis</name>
    <name type="common">Chinese medaka</name>
    <dbReference type="NCBI Taxonomy" id="183150"/>
    <lineage>
        <taxon>Eukaryota</taxon>
        <taxon>Metazoa</taxon>
        <taxon>Chordata</taxon>
        <taxon>Craniata</taxon>
        <taxon>Vertebrata</taxon>
        <taxon>Euteleostomi</taxon>
        <taxon>Actinopterygii</taxon>
        <taxon>Neopterygii</taxon>
        <taxon>Teleostei</taxon>
        <taxon>Neoteleostei</taxon>
        <taxon>Acanthomorphata</taxon>
        <taxon>Ovalentaria</taxon>
        <taxon>Atherinomorphae</taxon>
        <taxon>Beloniformes</taxon>
        <taxon>Adrianichthyidae</taxon>
        <taxon>Oryziinae</taxon>
        <taxon>Oryzias</taxon>
    </lineage>
</organism>
<reference evidence="1" key="2">
    <citation type="submission" date="2025-09" db="UniProtKB">
        <authorList>
            <consortium name="Ensembl"/>
        </authorList>
    </citation>
    <scope>IDENTIFICATION</scope>
</reference>
<name>A0A8C7X6Z5_9TELE</name>
<dbReference type="Gene3D" id="3.30.200.20">
    <property type="entry name" value="Phosphorylase Kinase, domain 1"/>
    <property type="match status" value="1"/>
</dbReference>